<dbReference type="EMBL" id="CAKXYY010000013">
    <property type="protein sequence ID" value="CAH2353847.1"/>
    <property type="molecule type" value="Genomic_DNA"/>
</dbReference>
<keyword evidence="1" id="KW-0472">Membrane</keyword>
<feature type="transmembrane region" description="Helical" evidence="1">
    <location>
        <begin position="221"/>
        <end position="240"/>
    </location>
</feature>
<gene>
    <name evidence="3" type="ORF">CLIB1423_13S00144</name>
</gene>
<feature type="transmembrane region" description="Helical" evidence="1">
    <location>
        <begin position="190"/>
        <end position="209"/>
    </location>
</feature>
<organism evidence="3 4">
    <name type="scientific">[Candida] railenensis</name>
    <dbReference type="NCBI Taxonomy" id="45579"/>
    <lineage>
        <taxon>Eukaryota</taxon>
        <taxon>Fungi</taxon>
        <taxon>Dikarya</taxon>
        <taxon>Ascomycota</taxon>
        <taxon>Saccharomycotina</taxon>
        <taxon>Pichiomycetes</taxon>
        <taxon>Debaryomycetaceae</taxon>
        <taxon>Kurtzmaniella</taxon>
    </lineage>
</organism>
<comment type="caution">
    <text evidence="3">The sequence shown here is derived from an EMBL/GenBank/DDBJ whole genome shotgun (WGS) entry which is preliminary data.</text>
</comment>
<proteinExistence type="predicted"/>
<keyword evidence="1" id="KW-1133">Transmembrane helix</keyword>
<evidence type="ECO:0000256" key="2">
    <source>
        <dbReference type="SAM" id="SignalP"/>
    </source>
</evidence>
<evidence type="ECO:0000256" key="1">
    <source>
        <dbReference type="SAM" id="Phobius"/>
    </source>
</evidence>
<dbReference type="Proteomes" id="UP000837801">
    <property type="component" value="Unassembled WGS sequence"/>
</dbReference>
<feature type="chain" id="PRO_5040336209" evidence="2">
    <location>
        <begin position="23"/>
        <end position="492"/>
    </location>
</feature>
<evidence type="ECO:0000313" key="4">
    <source>
        <dbReference type="Proteomes" id="UP000837801"/>
    </source>
</evidence>
<evidence type="ECO:0000313" key="3">
    <source>
        <dbReference type="EMBL" id="CAH2353847.1"/>
    </source>
</evidence>
<keyword evidence="1" id="KW-0812">Transmembrane</keyword>
<keyword evidence="4" id="KW-1185">Reference proteome</keyword>
<dbReference type="AlphaFoldDB" id="A0A9P0VZS6"/>
<reference evidence="3" key="1">
    <citation type="submission" date="2022-03" db="EMBL/GenBank/DDBJ databases">
        <authorList>
            <person name="Legras J.-L."/>
            <person name="Devillers H."/>
            <person name="Grondin C."/>
        </authorList>
    </citation>
    <scope>NUCLEOTIDE SEQUENCE</scope>
    <source>
        <strain evidence="3">CLIB 1423</strain>
    </source>
</reference>
<keyword evidence="2" id="KW-0732">Signal</keyword>
<sequence>MNPNMLAKLLPIFLFNSAVVESLRFDSFNGQVREDRQYFDAFIAKLSDNPTHNASHSIIVESISMKNASVPIPDIPIFMYPFADLHKFNMSFDVFSSHPFKGDEDFSNVTVKDEFASDNISYYIGYLNTSQFNNANMDLEVQATLNVKENGEYSAVMRIPEEVEELHTKERIINSYGYLPFEVYSTLHSQVIYCIILTLLIVLMSTTFFKDGISADKNGAWFSISSVAIIFKYFFCFVYLPHYFSTIIRLAFNFYFNYNEVGSLYEDQSLLSILDWADHIINITERYIYFLLASGYGSKYAGPSSLPNPMPKKLWNTGLILYIANIVSFSFSRKIHMFVNKRRNIFTFVLSEFFQRSIDFTYLAMWMMIIVVNFFSNLKNLGKHSYNEKYSEKHIAKVAKSYKASIIPILIVPLVMRTIDVIITIDDIFSGRSFQIFFQDGAYFRHDYGLLPLWSGYLEKLSFMIFIYYFWTGIYDGIRPFGVDSTKQIKFQ</sequence>
<protein>
    <submittedName>
        <fullName evidence="3">Uncharacterized protein</fullName>
    </submittedName>
</protein>
<name>A0A9P0VZS6_9ASCO</name>
<feature type="signal peptide" evidence="2">
    <location>
        <begin position="1"/>
        <end position="22"/>
    </location>
</feature>
<accession>A0A9P0VZS6</accession>
<feature type="transmembrane region" description="Helical" evidence="1">
    <location>
        <begin position="353"/>
        <end position="375"/>
    </location>
</feature>
<feature type="transmembrane region" description="Helical" evidence="1">
    <location>
        <begin position="314"/>
        <end position="332"/>
    </location>
</feature>